<evidence type="ECO:0000313" key="2">
    <source>
        <dbReference type="Proteomes" id="UP000198211"/>
    </source>
</evidence>
<sequence>MKMVLSDRGTHSLNKMAQHLSVKLMVELDCTPVFTSASSELEAIVVPTSSARREQVIDREDIGEFVAHSINLIRYISESNRWKTTQMLRGMSAQRGSSPNFDIDRPAITHHNLLDHWVSSFKTIVALSHTFDIEPLVTGRKYKVHSS</sequence>
<dbReference type="AlphaFoldDB" id="A0A225WY69"/>
<keyword evidence="2" id="KW-1185">Reference proteome</keyword>
<gene>
    <name evidence="1" type="ORF">PHMEG_0002483</name>
</gene>
<proteinExistence type="predicted"/>
<reference evidence="2" key="1">
    <citation type="submission" date="2017-03" db="EMBL/GenBank/DDBJ databases">
        <title>Phytopthora megakarya and P. palmivora, two closely related causual agents of cacao black pod achieved similar genome size and gene model numbers by different mechanisms.</title>
        <authorList>
            <person name="Ali S."/>
            <person name="Shao J."/>
            <person name="Larry D.J."/>
            <person name="Kronmiller B."/>
            <person name="Shen D."/>
            <person name="Strem M.D."/>
            <person name="Melnick R.L."/>
            <person name="Guiltinan M.J."/>
            <person name="Tyler B.M."/>
            <person name="Meinhardt L.W."/>
            <person name="Bailey B.A."/>
        </authorList>
    </citation>
    <scope>NUCLEOTIDE SEQUENCE [LARGE SCALE GENOMIC DNA]</scope>
    <source>
        <strain evidence="2">zdho120</strain>
    </source>
</reference>
<dbReference type="Proteomes" id="UP000198211">
    <property type="component" value="Unassembled WGS sequence"/>
</dbReference>
<accession>A0A225WY69</accession>
<protein>
    <submittedName>
        <fullName evidence="1">Uncharacterized protein</fullName>
    </submittedName>
</protein>
<name>A0A225WY69_9STRA</name>
<evidence type="ECO:0000313" key="1">
    <source>
        <dbReference type="EMBL" id="OWZ22764.1"/>
    </source>
</evidence>
<comment type="caution">
    <text evidence="1">The sequence shown here is derived from an EMBL/GenBank/DDBJ whole genome shotgun (WGS) entry which is preliminary data.</text>
</comment>
<organism evidence="1 2">
    <name type="scientific">Phytophthora megakarya</name>
    <dbReference type="NCBI Taxonomy" id="4795"/>
    <lineage>
        <taxon>Eukaryota</taxon>
        <taxon>Sar</taxon>
        <taxon>Stramenopiles</taxon>
        <taxon>Oomycota</taxon>
        <taxon>Peronosporomycetes</taxon>
        <taxon>Peronosporales</taxon>
        <taxon>Peronosporaceae</taxon>
        <taxon>Phytophthora</taxon>
    </lineage>
</organism>
<dbReference type="EMBL" id="NBNE01000111">
    <property type="protein sequence ID" value="OWZ22764.1"/>
    <property type="molecule type" value="Genomic_DNA"/>
</dbReference>